<keyword evidence="8" id="KW-1185">Reference proteome</keyword>
<gene>
    <name evidence="7" type="ORF">HK100_003612</name>
</gene>
<comment type="cofactor">
    <cofactor evidence="1">
        <name>Ca(2+)</name>
        <dbReference type="ChEBI" id="CHEBI:29108"/>
    </cofactor>
</comment>
<dbReference type="GO" id="GO:0005783">
    <property type="term" value="C:endoplasmic reticulum"/>
    <property type="evidence" value="ECO:0007669"/>
    <property type="project" value="TreeGrafter"/>
</dbReference>
<dbReference type="InterPro" id="IPR036026">
    <property type="entry name" value="Seven-hairpin_glycosidases"/>
</dbReference>
<keyword evidence="4 6" id="KW-0378">Hydrolase</keyword>
<evidence type="ECO:0000313" key="8">
    <source>
        <dbReference type="Proteomes" id="UP001211907"/>
    </source>
</evidence>
<dbReference type="Gene3D" id="1.50.10.10">
    <property type="match status" value="1"/>
</dbReference>
<comment type="pathway">
    <text evidence="2">Protein modification; protein glycosylation.</text>
</comment>
<accession>A0AAD5SU28</accession>
<dbReference type="Proteomes" id="UP001211907">
    <property type="component" value="Unassembled WGS sequence"/>
</dbReference>
<evidence type="ECO:0000256" key="1">
    <source>
        <dbReference type="ARBA" id="ARBA00001913"/>
    </source>
</evidence>
<protein>
    <recommendedName>
        <fullName evidence="6">alpha-1,2-Mannosidase</fullName>
        <ecNumber evidence="6">3.2.1.-</ecNumber>
    </recommendedName>
</protein>
<dbReference type="InterPro" id="IPR012341">
    <property type="entry name" value="6hp_glycosidase-like_sf"/>
</dbReference>
<feature type="non-terminal residue" evidence="7">
    <location>
        <position position="131"/>
    </location>
</feature>
<proteinExistence type="inferred from homology"/>
<dbReference type="EMBL" id="JADGJH010001916">
    <property type="protein sequence ID" value="KAJ3107258.1"/>
    <property type="molecule type" value="Genomic_DNA"/>
</dbReference>
<dbReference type="Pfam" id="PF01532">
    <property type="entry name" value="Glyco_hydro_47"/>
    <property type="match status" value="1"/>
</dbReference>
<evidence type="ECO:0000256" key="6">
    <source>
        <dbReference type="RuleBase" id="RU361193"/>
    </source>
</evidence>
<comment type="similarity">
    <text evidence="3 6">Belongs to the glycosyl hydrolase 47 family.</text>
</comment>
<keyword evidence="6" id="KW-0326">Glycosidase</keyword>
<dbReference type="EC" id="3.2.1.-" evidence="6"/>
<dbReference type="InterPro" id="IPR050749">
    <property type="entry name" value="Glycosyl_Hydrolase_47"/>
</dbReference>
<dbReference type="PANTHER" id="PTHR11742">
    <property type="entry name" value="MANNOSYL-OLIGOSACCHARIDE ALPHA-1,2-MANNOSIDASE-RELATED"/>
    <property type="match status" value="1"/>
</dbReference>
<dbReference type="GO" id="GO:0004571">
    <property type="term" value="F:mannosyl-oligosaccharide 1,2-alpha-mannosidase activity"/>
    <property type="evidence" value="ECO:0007669"/>
    <property type="project" value="InterPro"/>
</dbReference>
<dbReference type="SUPFAM" id="SSF48225">
    <property type="entry name" value="Seven-hairpin glycosidases"/>
    <property type="match status" value="1"/>
</dbReference>
<evidence type="ECO:0000256" key="3">
    <source>
        <dbReference type="ARBA" id="ARBA00007658"/>
    </source>
</evidence>
<dbReference type="GO" id="GO:0005975">
    <property type="term" value="P:carbohydrate metabolic process"/>
    <property type="evidence" value="ECO:0007669"/>
    <property type="project" value="InterPro"/>
</dbReference>
<dbReference type="GO" id="GO:0005509">
    <property type="term" value="F:calcium ion binding"/>
    <property type="evidence" value="ECO:0007669"/>
    <property type="project" value="InterPro"/>
</dbReference>
<dbReference type="AlphaFoldDB" id="A0AAD5SU28"/>
<reference evidence="7" key="1">
    <citation type="submission" date="2020-05" db="EMBL/GenBank/DDBJ databases">
        <title>Phylogenomic resolution of chytrid fungi.</title>
        <authorList>
            <person name="Stajich J.E."/>
            <person name="Amses K."/>
            <person name="Simmons R."/>
            <person name="Seto K."/>
            <person name="Myers J."/>
            <person name="Bonds A."/>
            <person name="Quandt C.A."/>
            <person name="Barry K."/>
            <person name="Liu P."/>
            <person name="Grigoriev I."/>
            <person name="Longcore J.E."/>
            <person name="James T.Y."/>
        </authorList>
    </citation>
    <scope>NUCLEOTIDE SEQUENCE</scope>
    <source>
        <strain evidence="7">JEL0513</strain>
    </source>
</reference>
<evidence type="ECO:0000313" key="7">
    <source>
        <dbReference type="EMBL" id="KAJ3107258.1"/>
    </source>
</evidence>
<dbReference type="GO" id="GO:0000139">
    <property type="term" value="C:Golgi membrane"/>
    <property type="evidence" value="ECO:0007669"/>
    <property type="project" value="TreeGrafter"/>
</dbReference>
<dbReference type="PRINTS" id="PR00747">
    <property type="entry name" value="GLYHDRLASE47"/>
</dbReference>
<evidence type="ECO:0000256" key="4">
    <source>
        <dbReference type="ARBA" id="ARBA00022801"/>
    </source>
</evidence>
<evidence type="ECO:0000256" key="5">
    <source>
        <dbReference type="ARBA" id="ARBA00023157"/>
    </source>
</evidence>
<comment type="caution">
    <text evidence="7">The sequence shown here is derived from an EMBL/GenBank/DDBJ whole genome shotgun (WGS) entry which is preliminary data.</text>
</comment>
<dbReference type="PANTHER" id="PTHR11742:SF6">
    <property type="entry name" value="MANNOSYL-OLIGOSACCHARIDE ALPHA-1,2-MANNOSIDASE IA-RELATED"/>
    <property type="match status" value="1"/>
</dbReference>
<evidence type="ECO:0000256" key="2">
    <source>
        <dbReference type="ARBA" id="ARBA00004922"/>
    </source>
</evidence>
<dbReference type="GO" id="GO:0036503">
    <property type="term" value="P:ERAD pathway"/>
    <property type="evidence" value="ECO:0007669"/>
    <property type="project" value="UniProtKB-ARBA"/>
</dbReference>
<dbReference type="InterPro" id="IPR001382">
    <property type="entry name" value="Glyco_hydro_47"/>
</dbReference>
<keyword evidence="5" id="KW-1015">Disulfide bond</keyword>
<name>A0AAD5SU28_9FUNG</name>
<organism evidence="7 8">
    <name type="scientific">Physocladia obscura</name>
    <dbReference type="NCBI Taxonomy" id="109957"/>
    <lineage>
        <taxon>Eukaryota</taxon>
        <taxon>Fungi</taxon>
        <taxon>Fungi incertae sedis</taxon>
        <taxon>Chytridiomycota</taxon>
        <taxon>Chytridiomycota incertae sedis</taxon>
        <taxon>Chytridiomycetes</taxon>
        <taxon>Chytridiales</taxon>
        <taxon>Chytriomycetaceae</taxon>
        <taxon>Physocladia</taxon>
    </lineage>
</organism>
<sequence length="131" mass="14863">MMIHAWTGYKNFAWGSDDLNPISKTAWNWYGDNNTLLNTPVDSLDTLYIMGLHKEYAEAKTLVLEKLDFSGFDQFVSAFETNIRIFGGMLAAYDLEGDKRFIKKSIELADRLLPIFDTPTGIPVNYVNLAT</sequence>